<keyword evidence="2 3" id="KW-0175">Coiled coil</keyword>
<feature type="compositionally biased region" description="Low complexity" evidence="4">
    <location>
        <begin position="142"/>
        <end position="162"/>
    </location>
</feature>
<evidence type="ECO:0000259" key="5">
    <source>
        <dbReference type="SMART" id="SM00382"/>
    </source>
</evidence>
<dbReference type="InterPro" id="IPR057568">
    <property type="entry name" value="CortBP2_NAV1-like_AAA_lid"/>
</dbReference>
<feature type="compositionally biased region" description="Basic and acidic residues" evidence="4">
    <location>
        <begin position="1013"/>
        <end position="1024"/>
    </location>
</feature>
<evidence type="ECO:0000256" key="2">
    <source>
        <dbReference type="ARBA" id="ARBA00023054"/>
    </source>
</evidence>
<dbReference type="PANTHER" id="PTHR12784">
    <property type="entry name" value="STEERIN"/>
    <property type="match status" value="1"/>
</dbReference>
<feature type="region of interest" description="Disordered" evidence="4">
    <location>
        <begin position="1338"/>
        <end position="1366"/>
    </location>
</feature>
<feature type="compositionally biased region" description="Polar residues" evidence="4">
    <location>
        <begin position="193"/>
        <end position="209"/>
    </location>
</feature>
<dbReference type="InterPro" id="IPR057126">
    <property type="entry name" value="NAV1-like_ubiquitin-like"/>
</dbReference>
<feature type="compositionally biased region" description="Basic and acidic residues" evidence="4">
    <location>
        <begin position="276"/>
        <end position="290"/>
    </location>
</feature>
<dbReference type="Pfam" id="PF00004">
    <property type="entry name" value="AAA"/>
    <property type="match status" value="1"/>
</dbReference>
<dbReference type="SMART" id="SM00382">
    <property type="entry name" value="AAA"/>
    <property type="match status" value="1"/>
</dbReference>
<feature type="compositionally biased region" description="Polar residues" evidence="4">
    <location>
        <begin position="1338"/>
        <end position="1348"/>
    </location>
</feature>
<evidence type="ECO:0000313" key="6">
    <source>
        <dbReference type="Proteomes" id="UP000515154"/>
    </source>
</evidence>
<feature type="compositionally biased region" description="Polar residues" evidence="4">
    <location>
        <begin position="1611"/>
        <end position="1620"/>
    </location>
</feature>
<feature type="region of interest" description="Disordered" evidence="4">
    <location>
        <begin position="1515"/>
        <end position="1539"/>
    </location>
</feature>
<feature type="compositionally biased region" description="Low complexity" evidence="4">
    <location>
        <begin position="1068"/>
        <end position="1086"/>
    </location>
</feature>
<comment type="similarity">
    <text evidence="1">Belongs to the Nav/unc-53 family.</text>
</comment>
<dbReference type="InterPro" id="IPR003959">
    <property type="entry name" value="ATPase_AAA_core"/>
</dbReference>
<feature type="region of interest" description="Disordered" evidence="4">
    <location>
        <begin position="1721"/>
        <end position="1762"/>
    </location>
</feature>
<dbReference type="InterPro" id="IPR027417">
    <property type="entry name" value="P-loop_NTPase"/>
</dbReference>
<dbReference type="GO" id="GO:0005524">
    <property type="term" value="F:ATP binding"/>
    <property type="evidence" value="ECO:0007669"/>
    <property type="project" value="InterPro"/>
</dbReference>
<dbReference type="Gene3D" id="3.40.50.300">
    <property type="entry name" value="P-loop containing nucleotide triphosphate hydrolases"/>
    <property type="match status" value="1"/>
</dbReference>
<dbReference type="Pfam" id="PF23092">
    <property type="entry name" value="Ubiquitin_6"/>
    <property type="match status" value="1"/>
</dbReference>
<feature type="coiled-coil region" evidence="3">
    <location>
        <begin position="1655"/>
        <end position="1710"/>
    </location>
</feature>
<protein>
    <submittedName>
        <fullName evidence="7">Neuron navigator 2-like isoform X1</fullName>
    </submittedName>
</protein>
<evidence type="ECO:0000256" key="3">
    <source>
        <dbReference type="SAM" id="Coils"/>
    </source>
</evidence>
<feature type="compositionally biased region" description="Low complexity" evidence="4">
    <location>
        <begin position="1043"/>
        <end position="1060"/>
    </location>
</feature>
<feature type="compositionally biased region" description="Polar residues" evidence="4">
    <location>
        <begin position="1515"/>
        <end position="1525"/>
    </location>
</feature>
<reference evidence="7" key="1">
    <citation type="submission" date="2025-08" db="UniProtKB">
        <authorList>
            <consortium name="RefSeq"/>
        </authorList>
    </citation>
    <scope>IDENTIFICATION</scope>
</reference>
<feature type="compositionally biased region" description="Polar residues" evidence="4">
    <location>
        <begin position="2204"/>
        <end position="2226"/>
    </location>
</feature>
<gene>
    <name evidence="7" type="primary">LOC115222805</name>
</gene>
<feature type="coiled-coil region" evidence="3">
    <location>
        <begin position="1430"/>
        <end position="1485"/>
    </location>
</feature>
<dbReference type="InterPro" id="IPR003593">
    <property type="entry name" value="AAA+_ATPase"/>
</dbReference>
<organism evidence="6 7">
    <name type="scientific">Octopus sinensis</name>
    <name type="common">East Asian common octopus</name>
    <dbReference type="NCBI Taxonomy" id="2607531"/>
    <lineage>
        <taxon>Eukaryota</taxon>
        <taxon>Metazoa</taxon>
        <taxon>Spiralia</taxon>
        <taxon>Lophotrochozoa</taxon>
        <taxon>Mollusca</taxon>
        <taxon>Cephalopoda</taxon>
        <taxon>Coleoidea</taxon>
        <taxon>Octopodiformes</taxon>
        <taxon>Octopoda</taxon>
        <taxon>Incirrata</taxon>
        <taxon>Octopodidae</taxon>
        <taxon>Octopus</taxon>
    </lineage>
</organism>
<accession>A0A7E6FK74</accession>
<sequence>METYPNNGPYNIMMSSFEKDIFGSNEELTNLYLSSLQVPNNGSSITIVRNNNANARDGISNRATSPSAVPSNIPTPGGKILSNRAPHSGLEKQPGRIPTLNTGQAIPSQSSKCAFQKTPAANKNSMLDKFKFFNKEKEKAKGSGIVKSPSRSSSGSSSNSASNLPQSRGEQETVSDNKSSSNSARGSSSMENGSLTIPTGSSSPKLSSKITKKGLGRTFNAKRDSAGLSTDDNTSKRSTPSPSPRTPSPNYSNQSAPTSRKISPPPGKKSSSGNLKSDRNESKRDDESNSSKKNSKITSLIPKSGAKAGKQPSPGSQIPPLSTGIPKPKGKSSSKEEKVKVPSAVRDHSKGGHTQLLAPSLSNRQSSKSSRQNLNIHQPPPPPLPDEGQLSQQLLSIPSDNVTAKDGYDSHIYRDGDPPCLVNSPTIRQVAAVQGQNIRCLSPTTMVGKTGIPGKSNSHYVEVTVPAVGYESERSSSHRHQQNRDKDLSCAERSDAISQSVNVVKPTRSLTPNSFPPVAKVDGNTQTNLSALQRQAIKKLDTVKENSLVGDDSQSQEHHLNSHCQNEGYPSHANNYEELIAAEKPTPSSTNSPRLGVKILSSQLAKPANNVAIVQPRHGEKIETTFDTEVRTETVSKSGKETLILEKDNKETTFIDDAGETMDIKPMPPIMRAMPYGYFRGYVGTSSNKNFHIPGISVPTSLYAGGGSGGGGSGSSRLSMNRSYMDQGGYYSSSSIKRAMSSGGQSALESDYASDLDTYDYISGYVSDGDILRSRGCDDMGSGYLSEGGASLYARRLQQRFREGMQAVKECMQKSSGILDYDRNSNAASWSPKSNATFRLSLYPDFYFHCPSFENTELSKSDGFDDSSSISSGDISDTIAEISTDENLTGGSNCSDSTNPYSSLKRTPKEGSRTMVNGTVPLTSKRFGIHGPGILSSDYQSPSHLVSSWRKYSLPQNKAYGGSDSGESAYVYSSFDHSHWRKPDGSVGPLRKLTSVSHSDLGISLHTSSSFCDSDRYSTKRDSETNTDQSCLMDASMKKVHQNGMNSSNNGNNSAMNVNNYGYRRPLSNASSSSVGSNKSNGSKDSVPGRMVKHGDRSSDGRNGGYEVPITSIPRPGSAPKPSGMSMSDVGPDAYSNSTLERRKKSGNHTPKSTTSSQTDSELYKSNTLGRKLLSSRNSMGNKNGEGLCNSTIISNPHATYSKHDSSGRPYTTHNPCHQSYSNYISLDYSSPRHSASANNPWLKNSNGNLSSVGGHSPMQMSETESMESISSTASSIQAQLQQARALSSASCRILAHQMAQNPNMGLHRSNSIRSTQSECLYSSNHHTISEDLTRTNSYSQVNSPHEQPSSPTPSNSSHSSSRFTYPMTAYNPSMLSQSYTQNMVRSNTQSSMPYSSLALSKISKEEDASLHGSSLSLVSTSSSIYSSAEEKHNQEIRKLRRELDSAQDKVSTLTTQLSTNAHVVAAFEQSLSNMTNRLQQLTASAEQKWPHHLPMDSELNELRATIEALKRQSGLNNPDSTISPNIGRRHTSPAAGGSEARIIRQMSSDSMSSINSLSSACSAASQQSAATDGDIGKKKNKKKGWLRSSFSKAFSRKKNKHGSMSDVEPDTTSLRSNCSAPNSPLLQLSHLNGPGSIKGSHSSGAICESEDSTVSELRKQLREKDMKLTDIRLEALTSAHQLEQLRETMNKMRNEMSALKADNDRLTRMVTTKNLNMSTSSLHHQVSNDSLDRSLSLASSDHGSLGRRKQKMGMKSPTQSDIMQIPETPDREGKRVTITVYLGSNPDPTRAPEKLPEVLIGSLSVSGKTKWDILDNIVRKIFKEYVLRIDPITNLGLSAESVFSYHIGEIIRTKDAEVPELLPIGYLVGDTMQIGICLKGTKQNSVDSLAFETQIPKSIIQRYVSLLLEHRRIILCGPSGTGKTYLAQKLAEHLVLRSGRELTAGSVATFNVDHKSGKELRQYLSNIAEQCESTSAGELPSVIILDNLHHVGSLGEVFNGFLSVKYQKCPYIIGTMNQATGLTTNLQLHHNFRWVLCANHMEPVKGFLGRYLRRKLVEAEVHMGTRNNDLNKIIDWIPKVWQHLNKFLETHSSSDVTIGPRLFLCCPMDISGSQAWFTDLWNYSIVPYLLEAVKGGLQSRKLNDNELYGRRAPWEDPAEWVNETYPWNTSGNHDAPSLQRLRPEDVGYDTQPAPPDSPKSKSENNTTNDGIESDALTNKLTKFQETTSPTSSKIPTILNNENDTSNQDNYSNNAPEYSNCSVESML</sequence>
<dbReference type="InterPro" id="IPR039041">
    <property type="entry name" value="Nav/unc-53"/>
</dbReference>
<dbReference type="Proteomes" id="UP000515154">
    <property type="component" value="Linkage group LG21"/>
</dbReference>
<feature type="region of interest" description="Disordered" evidence="4">
    <location>
        <begin position="137"/>
        <end position="390"/>
    </location>
</feature>
<feature type="compositionally biased region" description="Polar residues" evidence="4">
    <location>
        <begin position="250"/>
        <end position="261"/>
    </location>
</feature>
<feature type="region of interest" description="Disordered" evidence="4">
    <location>
        <begin position="1567"/>
        <end position="1620"/>
    </location>
</feature>
<feature type="region of interest" description="Disordered" evidence="4">
    <location>
        <begin position="471"/>
        <end position="491"/>
    </location>
</feature>
<dbReference type="RefSeq" id="XP_036367785.1">
    <property type="nucleotide sequence ID" value="XM_036511892.1"/>
</dbReference>
<feature type="compositionally biased region" description="Low complexity" evidence="4">
    <location>
        <begin position="2227"/>
        <end position="2238"/>
    </location>
</feature>
<dbReference type="PANTHER" id="PTHR12784:SF28">
    <property type="entry name" value="PROTEIN SICKIE"/>
    <property type="match status" value="1"/>
</dbReference>
<feature type="compositionally biased region" description="Polar residues" evidence="4">
    <location>
        <begin position="163"/>
        <end position="174"/>
    </location>
</feature>
<name>A0A7E6FK74_9MOLL</name>
<feature type="region of interest" description="Disordered" evidence="4">
    <location>
        <begin position="1012"/>
        <end position="1031"/>
    </location>
</feature>
<feature type="compositionally biased region" description="Low complexity" evidence="4">
    <location>
        <begin position="176"/>
        <end position="192"/>
    </location>
</feature>
<evidence type="ECO:0000256" key="1">
    <source>
        <dbReference type="ARBA" id="ARBA00006255"/>
    </source>
</evidence>
<feature type="compositionally biased region" description="Basic and acidic residues" evidence="4">
    <location>
        <begin position="333"/>
        <end position="350"/>
    </location>
</feature>
<feature type="compositionally biased region" description="Polar residues" evidence="4">
    <location>
        <begin position="1148"/>
        <end position="1182"/>
    </location>
</feature>
<dbReference type="KEGG" id="osn:115222805"/>
<feature type="region of interest" description="Disordered" evidence="4">
    <location>
        <begin position="2185"/>
        <end position="2267"/>
    </location>
</feature>
<evidence type="ECO:0000256" key="4">
    <source>
        <dbReference type="SAM" id="MobiDB-lite"/>
    </source>
</evidence>
<evidence type="ECO:0000313" key="7">
    <source>
        <dbReference type="RefSeq" id="XP_036367785.1"/>
    </source>
</evidence>
<feature type="compositionally biased region" description="Polar residues" evidence="4">
    <location>
        <begin position="885"/>
        <end position="905"/>
    </location>
</feature>
<feature type="compositionally biased region" description="Polar residues" evidence="4">
    <location>
        <begin position="2239"/>
        <end position="2267"/>
    </location>
</feature>
<feature type="compositionally biased region" description="Low complexity" evidence="4">
    <location>
        <begin position="360"/>
        <end position="374"/>
    </location>
</feature>
<dbReference type="SUPFAM" id="SSF52540">
    <property type="entry name" value="P-loop containing nucleoside triphosphate hydrolases"/>
    <property type="match status" value="1"/>
</dbReference>
<feature type="compositionally biased region" description="Low complexity" evidence="4">
    <location>
        <begin position="1349"/>
        <end position="1362"/>
    </location>
</feature>
<feature type="region of interest" description="Disordered" evidence="4">
    <location>
        <begin position="1041"/>
        <end position="1185"/>
    </location>
</feature>
<dbReference type="GO" id="GO:0016887">
    <property type="term" value="F:ATP hydrolysis activity"/>
    <property type="evidence" value="ECO:0007669"/>
    <property type="project" value="InterPro"/>
</dbReference>
<dbReference type="FunFam" id="3.40.50.300:FF:000316">
    <property type="entry name" value="Putative neuron navigator 3"/>
    <property type="match status" value="1"/>
</dbReference>
<proteinExistence type="inferred from homology"/>
<dbReference type="Pfam" id="PF25408">
    <property type="entry name" value="AAA_lid_NAV1"/>
    <property type="match status" value="1"/>
</dbReference>
<feature type="compositionally biased region" description="Low complexity" evidence="4">
    <location>
        <begin position="1728"/>
        <end position="1742"/>
    </location>
</feature>
<feature type="region of interest" description="Disordered" evidence="4">
    <location>
        <begin position="885"/>
        <end position="917"/>
    </location>
</feature>
<dbReference type="GO" id="GO:0022008">
    <property type="term" value="P:neurogenesis"/>
    <property type="evidence" value="ECO:0007669"/>
    <property type="project" value="InterPro"/>
</dbReference>
<feature type="domain" description="AAA+ ATPase" evidence="5">
    <location>
        <begin position="1910"/>
        <end position="2063"/>
    </location>
</feature>
<keyword evidence="6" id="KW-1185">Reference proteome</keyword>